<keyword evidence="2" id="KW-1185">Reference proteome</keyword>
<name>A0A1E2VB01_9GAMM</name>
<dbReference type="Proteomes" id="UP000094291">
    <property type="component" value="Unassembled WGS sequence"/>
</dbReference>
<dbReference type="EMBL" id="MDTQ01000001">
    <property type="protein sequence ID" value="ODC04167.1"/>
    <property type="molecule type" value="Genomic_DNA"/>
</dbReference>
<dbReference type="RefSeq" id="WP_068999061.1">
    <property type="nucleotide sequence ID" value="NZ_MDTQ01000001.1"/>
</dbReference>
<reference evidence="1 2" key="1">
    <citation type="submission" date="2016-08" db="EMBL/GenBank/DDBJ databases">
        <authorList>
            <person name="Seilhamer J.J."/>
        </authorList>
    </citation>
    <scope>NUCLEOTIDE SEQUENCE [LARGE SCALE GENOMIC DNA]</scope>
    <source>
        <strain evidence="1 2">PH27A</strain>
    </source>
</reference>
<sequence>MKKEAIISTLLDRHLAVLDGVLAYHKMEIISPDLFASSHMPLATFHEVNVINIESTLDESDYEDIENEAKKLIHLYQKNSKSIEPWLIENQGSVACISTIENVLKERLSYIIKIIKGLNKLNNEYDIKAVIVNQEYMKSEATLIQWAKTNNIPSIHFCHSPYIARNLGSIRHFLSDHLTLASERCKETLDDLNTGKGERHITGMINWDTYRDIKNTDKKDIIDSLEIPEDSLIVSFFTTYAVLENATSDIETHQKSIDAFMEAAAFINKNSNKKVFFIIKDRPSGTYFSKQNVLKKAEKLGLSNNFAYIFERPERIILISDIVISSGSSISVESMALGKATIELVSRQVFLGGLIFSAEDGVIQCEASTLKDELLTLVEKPKYREHLEHQGYINDYFNEMTKQCLATQNSAHTLLKTIGKNEESQKLLADTDFYSKINIKATDSRFNKRDNFLIWRARTQINPLTGQLMGESYNSWATKPTFHLIIIAYQHLFSALADTLDSLEQQFYPHFGVSIISPSPCPIIELNKKENIEWIQRETPEKNINEIINNVESDWVIQITPGDNVQPQALFNLADYANLNPKWLAIYGDETILRERNSDEQLGDEESHFDDSLQVTPLFKPDFNIDLFRATDYISRFIAFKRSAIKELGGFQPLPYRAAEDLIFRLHDSKDENCIGHIPQILLYRSKHIDSFKNFKENEILGFNIRNEHLKRIGYQDSKVLPGLYSSIYNIRYFSDTPKASVDMLIPSKELDEQLLKSLSTLQEQGKSGWPDNIIIATCASSHEVKQWVDTNKIEKLPINSITISDWNGPVDALQHSLSLSDSEYLILASSELRWVQENWLSPLLDQLQRPEVAAAAPRLVSSQAEIISAGQILGKDGLLGDLYRNFFLEQELDVLPRAWCEQSLNSLNPNCIAIKREVIDKLNGFNLNYKGLLAINHLQLESRVLAQKLIWTPLSTVVQIENSNYINQASIDEKKYFKQNWFKALINDPCFNKNLELKNSGLEPDTILSSSWHPTYLQRPRILKIMYNINKYQRSDFEEIEKVIALVEQSEKVQTMSYLYDDNHQKQKISSIEIARTMPSLCLYAGEVPSDESIIQDIASYTEVKQWAFIRNKKELNYWHQSMKYLTGIITDNQALLESEKNNPDSLFVFFDKTKTNYSKCRWLEDEILNILP</sequence>
<evidence type="ECO:0008006" key="3">
    <source>
        <dbReference type="Google" id="ProtNLM"/>
    </source>
</evidence>
<dbReference type="Gene3D" id="3.40.50.2000">
    <property type="entry name" value="Glycogen Phosphorylase B"/>
    <property type="match status" value="2"/>
</dbReference>
<gene>
    <name evidence="1" type="ORF">BFW38_12155</name>
</gene>
<proteinExistence type="predicted"/>
<dbReference type="SUPFAM" id="SSF53756">
    <property type="entry name" value="UDP-Glycosyltransferase/glycogen phosphorylase"/>
    <property type="match status" value="1"/>
</dbReference>
<evidence type="ECO:0000313" key="1">
    <source>
        <dbReference type="EMBL" id="ODC04167.1"/>
    </source>
</evidence>
<protein>
    <recommendedName>
        <fullName evidence="3">Glycosyltransferase 2-like domain-containing protein</fullName>
    </recommendedName>
</protein>
<comment type="caution">
    <text evidence="1">The sequence shown here is derived from an EMBL/GenBank/DDBJ whole genome shotgun (WGS) entry which is preliminary data.</text>
</comment>
<dbReference type="OrthoDB" id="9801954at2"/>
<dbReference type="SUPFAM" id="SSF53448">
    <property type="entry name" value="Nucleotide-diphospho-sugar transferases"/>
    <property type="match status" value="2"/>
</dbReference>
<evidence type="ECO:0000313" key="2">
    <source>
        <dbReference type="Proteomes" id="UP000094291"/>
    </source>
</evidence>
<dbReference type="Gene3D" id="3.90.550.10">
    <property type="entry name" value="Spore Coat Polysaccharide Biosynthesis Protein SpsA, Chain A"/>
    <property type="match status" value="2"/>
</dbReference>
<dbReference type="InterPro" id="IPR029044">
    <property type="entry name" value="Nucleotide-diphossugar_trans"/>
</dbReference>
<dbReference type="STRING" id="197479.BFW38_12155"/>
<dbReference type="AlphaFoldDB" id="A0A1E2VB01"/>
<organism evidence="1 2">
    <name type="scientific">Terasakiispira papahanaumokuakeensis</name>
    <dbReference type="NCBI Taxonomy" id="197479"/>
    <lineage>
        <taxon>Bacteria</taxon>
        <taxon>Pseudomonadati</taxon>
        <taxon>Pseudomonadota</taxon>
        <taxon>Gammaproteobacteria</taxon>
        <taxon>Oceanospirillales</taxon>
        <taxon>Terasakiispira</taxon>
    </lineage>
</organism>
<accession>A0A1E2VB01</accession>